<organism evidence="1 2">
    <name type="scientific">Draconibacterium halophilum</name>
    <dbReference type="NCBI Taxonomy" id="2706887"/>
    <lineage>
        <taxon>Bacteria</taxon>
        <taxon>Pseudomonadati</taxon>
        <taxon>Bacteroidota</taxon>
        <taxon>Bacteroidia</taxon>
        <taxon>Marinilabiliales</taxon>
        <taxon>Prolixibacteraceae</taxon>
        <taxon>Draconibacterium</taxon>
    </lineage>
</organism>
<dbReference type="EMBL" id="CP048409">
    <property type="protein sequence ID" value="QIA09051.1"/>
    <property type="molecule type" value="Genomic_DNA"/>
</dbReference>
<reference evidence="1 2" key="1">
    <citation type="submission" date="2020-02" db="EMBL/GenBank/DDBJ databases">
        <title>Genome sequencing for Draconibacterium sp. strain M1.</title>
        <authorList>
            <person name="Park S.-J."/>
        </authorList>
    </citation>
    <scope>NUCLEOTIDE SEQUENCE [LARGE SCALE GENOMIC DNA]</scope>
    <source>
        <strain evidence="1 2">M1</strain>
    </source>
</reference>
<sequence>MKLPVVNNTNLETLMDKADIVQQTAEQIMKDFGMFGVEITFSGDIDNAYQELHRQLIDQITGLVETNYDLLLSVLYQVDITNREIVQAEHDLPHYSNIEIIAHQVIARDLKKVLLRRYFKMKDKQGE</sequence>
<evidence type="ECO:0000313" key="2">
    <source>
        <dbReference type="Proteomes" id="UP000474630"/>
    </source>
</evidence>
<proteinExistence type="predicted"/>
<evidence type="ECO:0000313" key="1">
    <source>
        <dbReference type="EMBL" id="QIA09051.1"/>
    </source>
</evidence>
<accession>A0A6C0RIT3</accession>
<dbReference type="Proteomes" id="UP000474630">
    <property type="component" value="Chromosome"/>
</dbReference>
<dbReference type="AlphaFoldDB" id="A0A6C0RIT3"/>
<keyword evidence="2" id="KW-1185">Reference proteome</keyword>
<gene>
    <name evidence="1" type="ORF">G0Q07_15600</name>
</gene>
<protein>
    <submittedName>
        <fullName evidence="1">Uncharacterized protein</fullName>
    </submittedName>
</protein>
<dbReference type="KEGG" id="drc:G0Q07_15600"/>
<name>A0A6C0RIT3_9BACT</name>
<dbReference type="RefSeq" id="WP_163347874.1">
    <property type="nucleotide sequence ID" value="NZ_CP048409.1"/>
</dbReference>